<dbReference type="GO" id="GO:0006783">
    <property type="term" value="P:heme biosynthetic process"/>
    <property type="evidence" value="ECO:0007669"/>
    <property type="project" value="TreeGrafter"/>
</dbReference>
<keyword evidence="5" id="KW-0408">Iron</keyword>
<dbReference type="PANTHER" id="PTHR11228">
    <property type="entry name" value="RADICAL SAM DOMAIN PROTEIN"/>
    <property type="match status" value="1"/>
</dbReference>
<dbReference type="SMART" id="SM00729">
    <property type="entry name" value="Elp3"/>
    <property type="match status" value="1"/>
</dbReference>
<dbReference type="GO" id="GO:0046872">
    <property type="term" value="F:metal ion binding"/>
    <property type="evidence" value="ECO:0007669"/>
    <property type="project" value="UniProtKB-KW"/>
</dbReference>
<dbReference type="InterPro" id="IPR017200">
    <property type="entry name" value="PqqE-like"/>
</dbReference>
<comment type="cofactor">
    <cofactor evidence="1">
        <name>[4Fe-4S] cluster</name>
        <dbReference type="ChEBI" id="CHEBI:49883"/>
    </cofactor>
</comment>
<dbReference type="InterPro" id="IPR007197">
    <property type="entry name" value="rSAM"/>
</dbReference>
<feature type="domain" description="Radical SAM core" evidence="7">
    <location>
        <begin position="32"/>
        <end position="248"/>
    </location>
</feature>
<dbReference type="OrthoDB" id="30736at2157"/>
<dbReference type="GO" id="GO:0051539">
    <property type="term" value="F:4 iron, 4 sulfur cluster binding"/>
    <property type="evidence" value="ECO:0007669"/>
    <property type="project" value="UniProtKB-KW"/>
</dbReference>
<dbReference type="EMBL" id="BMNM01000009">
    <property type="protein sequence ID" value="GGI82892.1"/>
    <property type="molecule type" value="Genomic_DNA"/>
</dbReference>
<proteinExistence type="predicted"/>
<dbReference type="NCBIfam" id="TIGR04085">
    <property type="entry name" value="rSAM_more_4Fe4S"/>
    <property type="match status" value="1"/>
</dbReference>
<evidence type="ECO:0000256" key="6">
    <source>
        <dbReference type="ARBA" id="ARBA00023014"/>
    </source>
</evidence>
<evidence type="ECO:0000313" key="8">
    <source>
        <dbReference type="EMBL" id="BDR92566.1"/>
    </source>
</evidence>
<reference evidence="9" key="2">
    <citation type="submission" date="2020-09" db="EMBL/GenBank/DDBJ databases">
        <authorList>
            <person name="Sun Q."/>
            <person name="Ohkuma M."/>
        </authorList>
    </citation>
    <scope>NUCLEOTIDE SEQUENCE</scope>
    <source>
        <strain evidence="9">JCM 11219</strain>
    </source>
</reference>
<organism evidence="9 10">
    <name type="scientific">Vulcanisaeta souniana JCM 11219</name>
    <dbReference type="NCBI Taxonomy" id="1293586"/>
    <lineage>
        <taxon>Archaea</taxon>
        <taxon>Thermoproteota</taxon>
        <taxon>Thermoprotei</taxon>
        <taxon>Thermoproteales</taxon>
        <taxon>Thermoproteaceae</taxon>
        <taxon>Vulcanisaeta</taxon>
    </lineage>
</organism>
<dbReference type="SFLD" id="SFLDS00029">
    <property type="entry name" value="Radical_SAM"/>
    <property type="match status" value="1"/>
</dbReference>
<dbReference type="SFLD" id="SFLDG01386">
    <property type="entry name" value="main_SPASM_domain-containing"/>
    <property type="match status" value="1"/>
</dbReference>
<reference evidence="11" key="3">
    <citation type="submission" date="2022-09" db="EMBL/GenBank/DDBJ databases">
        <title>Complete genome sequence of Vulcanisaeta souniana.</title>
        <authorList>
            <person name="Kato S."/>
            <person name="Itoh T."/>
            <person name="Ohkuma M."/>
        </authorList>
    </citation>
    <scope>NUCLEOTIDE SEQUENCE [LARGE SCALE GENOMIC DNA]</scope>
    <source>
        <strain evidence="11">JCM 11219</strain>
    </source>
</reference>
<dbReference type="PIRSF" id="PIRSF037420">
    <property type="entry name" value="PQQ_syn_pqqE"/>
    <property type="match status" value="1"/>
</dbReference>
<dbReference type="AlphaFoldDB" id="A0A830ELE1"/>
<sequence length="411" mass="46377">MINITNLVVGGGTVSLSIKGHDYVRSGREFTDISRPLIFWNITYRCNLKCIHCYINAIQGLSGNELTTEEALRIIEDAHELRTPLLIVSGGEPLVREDITEVMRRASDYGIKISLSTNGTLITRDWALKLRELGVQYIGISIDSPIPELHDRIRGVSGAWSLAIRGIKNVMEVGIPVGIRTTVTRLNIDRATEIVELAHRLGISRVAFYHLVPSGRGRGIIDLLPSPDQLLRFLIKLIEVARNYPDVEVLTVDNPADGVVASLLTSNDEDEFMGKLRLVSRMGACSAGRKVMSIYPNGDVYPCQFFNDKPMGNVRKERLTEIWLRPKENTELVIRLRERNYGDSPCMRCPYLGYCGGCRVRAEVLNSDVWSMDPLCTMNSLLRLWRLGEIELKPWQIRIMKNFEEVLKTHG</sequence>
<dbReference type="GO" id="GO:0003824">
    <property type="term" value="F:catalytic activity"/>
    <property type="evidence" value="ECO:0007669"/>
    <property type="project" value="InterPro"/>
</dbReference>
<name>A0A830ELE1_9CREN</name>
<accession>A0A830ELE1</accession>
<keyword evidence="11" id="KW-1185">Reference proteome</keyword>
<dbReference type="InterPro" id="IPR006638">
    <property type="entry name" value="Elp3/MiaA/NifB-like_rSAM"/>
</dbReference>
<dbReference type="SFLD" id="SFLDG01067">
    <property type="entry name" value="SPASM/twitch_domain_containing"/>
    <property type="match status" value="1"/>
</dbReference>
<gene>
    <name evidence="9" type="ORF">GCM10007112_19570</name>
    <name evidence="8" type="ORF">Vsou_16590</name>
</gene>
<evidence type="ECO:0000256" key="3">
    <source>
        <dbReference type="ARBA" id="ARBA00022691"/>
    </source>
</evidence>
<dbReference type="Pfam" id="PF13186">
    <property type="entry name" value="SPASM"/>
    <property type="match status" value="1"/>
</dbReference>
<dbReference type="CDD" id="cd01335">
    <property type="entry name" value="Radical_SAM"/>
    <property type="match status" value="1"/>
</dbReference>
<dbReference type="InterPro" id="IPR023885">
    <property type="entry name" value="4Fe4S-binding_SPASM_dom"/>
</dbReference>
<dbReference type="RefSeq" id="WP_188603759.1">
    <property type="nucleotide sequence ID" value="NZ_AP026830.1"/>
</dbReference>
<evidence type="ECO:0000256" key="1">
    <source>
        <dbReference type="ARBA" id="ARBA00001966"/>
    </source>
</evidence>
<reference evidence="9" key="1">
    <citation type="journal article" date="2014" name="Int. J. Syst. Evol. Microbiol.">
        <title>Complete genome sequence of Corynebacterium casei LMG S-19264T (=DSM 44701T), isolated from a smear-ripened cheese.</title>
        <authorList>
            <consortium name="US DOE Joint Genome Institute (JGI-PGF)"/>
            <person name="Walter F."/>
            <person name="Albersmeier A."/>
            <person name="Kalinowski J."/>
            <person name="Ruckert C."/>
        </authorList>
    </citation>
    <scope>NUCLEOTIDE SEQUENCE</scope>
    <source>
        <strain evidence="9">JCM 11219</strain>
    </source>
</reference>
<keyword evidence="4" id="KW-0479">Metal-binding</keyword>
<dbReference type="InterPro" id="IPR013785">
    <property type="entry name" value="Aldolase_TIM"/>
</dbReference>
<protein>
    <submittedName>
        <fullName evidence="9">Radical SAM/SPASM domain-containing protein</fullName>
    </submittedName>
</protein>
<evidence type="ECO:0000313" key="9">
    <source>
        <dbReference type="EMBL" id="GGI82892.1"/>
    </source>
</evidence>
<keyword evidence="6" id="KW-0411">Iron-sulfur</keyword>
<reference evidence="8" key="4">
    <citation type="journal article" date="2023" name="Microbiol. Resour. Announc.">
        <title>Complete Genome Sequence of Vulcanisaeta souniana Strain IC-059, a Hyperthermophilic Archaeon Isolated from Hot Spring Water in Japan.</title>
        <authorList>
            <person name="Kato S."/>
            <person name="Itoh T."/>
            <person name="Wu L."/>
            <person name="Ma J."/>
            <person name="Ohkuma M."/>
        </authorList>
    </citation>
    <scope>NUCLEOTIDE SEQUENCE</scope>
    <source>
        <strain evidence="8">JCM 11219</strain>
    </source>
</reference>
<dbReference type="CDD" id="cd21123">
    <property type="entry name" value="SPASM_MftC-like"/>
    <property type="match status" value="1"/>
</dbReference>
<evidence type="ECO:0000256" key="2">
    <source>
        <dbReference type="ARBA" id="ARBA00022485"/>
    </source>
</evidence>
<dbReference type="Gene3D" id="3.20.20.70">
    <property type="entry name" value="Aldolase class I"/>
    <property type="match status" value="1"/>
</dbReference>
<dbReference type="PANTHER" id="PTHR11228:SF7">
    <property type="entry name" value="PQQA PEPTIDE CYCLASE"/>
    <property type="match status" value="1"/>
</dbReference>
<dbReference type="Proteomes" id="UP001060771">
    <property type="component" value="Chromosome"/>
</dbReference>
<evidence type="ECO:0000256" key="4">
    <source>
        <dbReference type="ARBA" id="ARBA00022723"/>
    </source>
</evidence>
<keyword evidence="3" id="KW-0949">S-adenosyl-L-methionine</keyword>
<dbReference type="EMBL" id="AP026830">
    <property type="protein sequence ID" value="BDR92566.1"/>
    <property type="molecule type" value="Genomic_DNA"/>
</dbReference>
<evidence type="ECO:0000313" key="10">
    <source>
        <dbReference type="Proteomes" id="UP000657075"/>
    </source>
</evidence>
<dbReference type="GeneID" id="76207206"/>
<evidence type="ECO:0000259" key="7">
    <source>
        <dbReference type="PROSITE" id="PS51918"/>
    </source>
</evidence>
<dbReference type="InterPro" id="IPR050377">
    <property type="entry name" value="Radical_SAM_PqqE_MftC-like"/>
</dbReference>
<dbReference type="SFLD" id="SFLDG01387">
    <property type="entry name" value="BtrN-like_SPASM_domain_contain"/>
    <property type="match status" value="1"/>
</dbReference>
<dbReference type="InterPro" id="IPR058240">
    <property type="entry name" value="rSAM_sf"/>
</dbReference>
<dbReference type="InterPro" id="IPR034391">
    <property type="entry name" value="AdoMet-like_SPASM_containing"/>
</dbReference>
<dbReference type="PROSITE" id="PS51918">
    <property type="entry name" value="RADICAL_SAM"/>
    <property type="match status" value="1"/>
</dbReference>
<dbReference type="SUPFAM" id="SSF102114">
    <property type="entry name" value="Radical SAM enzymes"/>
    <property type="match status" value="1"/>
</dbReference>
<evidence type="ECO:0000313" key="11">
    <source>
        <dbReference type="Proteomes" id="UP001060771"/>
    </source>
</evidence>
<dbReference type="Pfam" id="PF04055">
    <property type="entry name" value="Radical_SAM"/>
    <property type="match status" value="1"/>
</dbReference>
<keyword evidence="2" id="KW-0004">4Fe-4S</keyword>
<evidence type="ECO:0000256" key="5">
    <source>
        <dbReference type="ARBA" id="ARBA00023004"/>
    </source>
</evidence>
<dbReference type="Proteomes" id="UP000657075">
    <property type="component" value="Unassembled WGS sequence"/>
</dbReference>